<evidence type="ECO:0000313" key="6">
    <source>
        <dbReference type="Proteomes" id="UP001404104"/>
    </source>
</evidence>
<feature type="domain" description="Amidohydrolase-related" evidence="4">
    <location>
        <begin position="767"/>
        <end position="1100"/>
    </location>
</feature>
<dbReference type="Proteomes" id="UP001404104">
    <property type="component" value="Unassembled WGS sequence"/>
</dbReference>
<dbReference type="InterPro" id="IPR011042">
    <property type="entry name" value="6-blade_b-propeller_TolB-like"/>
</dbReference>
<comment type="caution">
    <text evidence="5">The sequence shown here is derived from an EMBL/GenBank/DDBJ whole genome shotgun (WGS) entry which is preliminary data.</text>
</comment>
<dbReference type="SUPFAM" id="SSF51338">
    <property type="entry name" value="Composite domain of metallo-dependent hydrolases"/>
    <property type="match status" value="1"/>
</dbReference>
<name>A0ABU9XWG1_9SPHN</name>
<sequence length="1141" mass="122243">MRNNVTAVIASLMVTMPGMAQNAPPAAAPIEQTQAPENQVTNPDQPVPNPVTPPVTPTPVAPAVRAAPAAVAQPKPAKWDVNAPPGMVTRQVPIAVNEGTWMNIDVARDGRTIAFDLLGDIYTMPITGGTPRRIAEGLAYEQQPRFSPDGTRIAFVSDRGGGDNIWIMNVDGSDKRQLTKEDFRLLNQPSWSPDGRFIVAKKHFTTGRSLGTGEVWLYHVSGGGGVQLVKRASEELQKELGEPIYAPDGRSVYYTRNVTPGPIFEYAQDSYTDLFNIERYDMVTGEVSTAVSGAGGSVRPTPSPDGKQIAFVRREAGRSKLYVKDLAAGTERKIYDALDQDVQETWAVTGVYPNMAWTPDSGSLVFWAGGKIRRAASNGSGAREIPFAINDTRVVIDAVHPQVAVAPATFTTKMPRWASLSPDGRSVLFETLGKLWVKPVSGGAPRRLVRGDEEGFELWPSWSRDGRSVVFVGWTDAGLGQIRTVAASGGTARTVTASAGHYSVPRFAPDGRSIVFQSNEGGPLTAARGSDNPGIYRIATGGGAATRIAKGGISPQFGAEGDRVFFIAREKGKRQLVSTDLSGQAKRVHASGELVNDYQVSPDGRNVAFRQNYEAFVMPLMPGTQDVTVDIKKGALPITRASGEGASFIGWSANGAQLNWSLGPNFYTVQTDALFKTAPLQDDADKDAAKFVPPATGLSLAMEVTADRPTRTIALTGARLVTMAAPDGGIIADGVVVIQGDRIAAIGPRASVAIPAGATIIDLAGKTIIPGMIDAHAHGPQAEDDLIPQQNWSAMANLAMGTTTIHDPSATASEIFAAAELQRAGKIIAPRTFSTGEVIYGAKSPDVYAEIDTIEDALADVRRLKAQGAYSVKNYNQPRRDQRQMVVAAAQRENMEVVPEGGSVYALDISLIQDGNATLEHNMPVETFYADVLSLWSQTKTNYTPTLVVAYGGLAGDPYWRQHMEVWKHPILSRYEPPAMLLAQNGRRTMAPEQAFVDDDTAREAKKLAERGVQVSIGAHGQQPGLGAHWEMWSFVRGGYSPIEALRAATIVPATSLGYAADLGSLQVGKLADLVVLDADPTADIRNSDKIHRVMLGGRLYDPLTLNEVGTGTRQRQPLWWEGAGNGTGNLPSINDAHGHD</sequence>
<protein>
    <submittedName>
        <fullName evidence="5">Amidohydrolase family protein</fullName>
    </submittedName>
</protein>
<comment type="similarity">
    <text evidence="1">Belongs to the TolB family.</text>
</comment>
<keyword evidence="3" id="KW-0732">Signal</keyword>
<evidence type="ECO:0000256" key="2">
    <source>
        <dbReference type="SAM" id="MobiDB-lite"/>
    </source>
</evidence>
<feature type="chain" id="PRO_5045098901" evidence="3">
    <location>
        <begin position="21"/>
        <end position="1141"/>
    </location>
</feature>
<dbReference type="Pfam" id="PF07676">
    <property type="entry name" value="PD40"/>
    <property type="match status" value="3"/>
</dbReference>
<dbReference type="InterPro" id="IPR011659">
    <property type="entry name" value="WD40"/>
</dbReference>
<evidence type="ECO:0000313" key="5">
    <source>
        <dbReference type="EMBL" id="MEN2787884.1"/>
    </source>
</evidence>
<reference evidence="5 6" key="1">
    <citation type="submission" date="2024-05" db="EMBL/GenBank/DDBJ databases">
        <authorList>
            <person name="Liu Q."/>
            <person name="Xin Y.-H."/>
        </authorList>
    </citation>
    <scope>NUCLEOTIDE SEQUENCE [LARGE SCALE GENOMIC DNA]</scope>
    <source>
        <strain evidence="5 6">CGMCC 1.15349</strain>
    </source>
</reference>
<gene>
    <name evidence="5" type="ORF">ABC969_15835</name>
</gene>
<evidence type="ECO:0000256" key="3">
    <source>
        <dbReference type="SAM" id="SignalP"/>
    </source>
</evidence>
<organism evidence="5 6">
    <name type="scientific">Sphingomonas qilianensis</name>
    <dbReference type="NCBI Taxonomy" id="1736690"/>
    <lineage>
        <taxon>Bacteria</taxon>
        <taxon>Pseudomonadati</taxon>
        <taxon>Pseudomonadota</taxon>
        <taxon>Alphaproteobacteria</taxon>
        <taxon>Sphingomonadales</taxon>
        <taxon>Sphingomonadaceae</taxon>
        <taxon>Sphingomonas</taxon>
    </lineage>
</organism>
<keyword evidence="6" id="KW-1185">Reference proteome</keyword>
<dbReference type="InterPro" id="IPR011059">
    <property type="entry name" value="Metal-dep_hydrolase_composite"/>
</dbReference>
<dbReference type="SUPFAM" id="SSF82171">
    <property type="entry name" value="DPP6 N-terminal domain-like"/>
    <property type="match status" value="1"/>
</dbReference>
<evidence type="ECO:0000259" key="4">
    <source>
        <dbReference type="Pfam" id="PF01979"/>
    </source>
</evidence>
<dbReference type="Pfam" id="PF01979">
    <property type="entry name" value="Amidohydro_1"/>
    <property type="match status" value="1"/>
</dbReference>
<dbReference type="EMBL" id="JBDIMF010000008">
    <property type="protein sequence ID" value="MEN2787884.1"/>
    <property type="molecule type" value="Genomic_DNA"/>
</dbReference>
<dbReference type="SUPFAM" id="SSF69304">
    <property type="entry name" value="Tricorn protease N-terminal domain"/>
    <property type="match status" value="1"/>
</dbReference>
<proteinExistence type="inferred from homology"/>
<dbReference type="Pfam" id="PF26549">
    <property type="entry name" value="Tricorn_N"/>
    <property type="match status" value="1"/>
</dbReference>
<dbReference type="Gene3D" id="2.120.10.30">
    <property type="entry name" value="TolB, C-terminal domain"/>
    <property type="match status" value="2"/>
</dbReference>
<dbReference type="PANTHER" id="PTHR36842:SF1">
    <property type="entry name" value="PROTEIN TOLB"/>
    <property type="match status" value="1"/>
</dbReference>
<dbReference type="Gene3D" id="2.30.40.10">
    <property type="entry name" value="Urease, subunit C, domain 1"/>
    <property type="match status" value="1"/>
</dbReference>
<feature type="signal peptide" evidence="3">
    <location>
        <begin position="1"/>
        <end position="20"/>
    </location>
</feature>
<dbReference type="InterPro" id="IPR032466">
    <property type="entry name" value="Metal_Hydrolase"/>
</dbReference>
<dbReference type="PANTHER" id="PTHR36842">
    <property type="entry name" value="PROTEIN TOLB HOMOLOG"/>
    <property type="match status" value="1"/>
</dbReference>
<accession>A0ABU9XWG1</accession>
<dbReference type="InterPro" id="IPR006680">
    <property type="entry name" value="Amidohydro-rel"/>
</dbReference>
<evidence type="ECO:0000256" key="1">
    <source>
        <dbReference type="ARBA" id="ARBA00009820"/>
    </source>
</evidence>
<dbReference type="Gene3D" id="3.30.110.90">
    <property type="entry name" value="Amidohydrolase"/>
    <property type="match status" value="1"/>
</dbReference>
<dbReference type="Gene3D" id="1.20.58.520">
    <property type="entry name" value="Amidohydrolase"/>
    <property type="match status" value="1"/>
</dbReference>
<dbReference type="SUPFAM" id="SSF51556">
    <property type="entry name" value="Metallo-dependent hydrolases"/>
    <property type="match status" value="1"/>
</dbReference>
<feature type="compositionally biased region" description="Pro residues" evidence="2">
    <location>
        <begin position="45"/>
        <end position="60"/>
    </location>
</feature>
<dbReference type="Gene3D" id="3.40.50.10910">
    <property type="entry name" value="Amidohydrolase"/>
    <property type="match status" value="1"/>
</dbReference>
<dbReference type="RefSeq" id="WP_345866131.1">
    <property type="nucleotide sequence ID" value="NZ_JBDIMF010000008.1"/>
</dbReference>
<feature type="region of interest" description="Disordered" evidence="2">
    <location>
        <begin position="36"/>
        <end position="60"/>
    </location>
</feature>